<evidence type="ECO:0000313" key="8">
    <source>
        <dbReference type="EMBL" id="NJI01574.1"/>
    </source>
</evidence>
<evidence type="ECO:0000256" key="5">
    <source>
        <dbReference type="ARBA" id="ARBA00022989"/>
    </source>
</evidence>
<reference evidence="8" key="2">
    <citation type="submission" date="2019-11" db="EMBL/GenBank/DDBJ databases">
        <title>Whole genome comparisons of Staphylococcus agnetis isolates from cattle and chickens.</title>
        <authorList>
            <person name="Rhoads D."/>
            <person name="Shwani A."/>
            <person name="Adkins P."/>
            <person name="Calcutt M."/>
            <person name="Middleton J."/>
        </authorList>
    </citation>
    <scope>NUCLEOTIDE SEQUENCE</scope>
    <source>
        <strain evidence="8">1387</strain>
    </source>
</reference>
<evidence type="ECO:0000313" key="11">
    <source>
        <dbReference type="Proteomes" id="UP000646308"/>
    </source>
</evidence>
<reference evidence="9 10" key="1">
    <citation type="submission" date="2017-04" db="EMBL/GenBank/DDBJ databases">
        <title>Staphylococcus agnetis, a potential pathogen in the broiler production.</title>
        <authorList>
            <person name="Poulsen L."/>
        </authorList>
    </citation>
    <scope>NUCLEOTIDE SEQUENCE [LARGE SCALE GENOMIC DNA]</scope>
    <source>
        <strain evidence="9 10">723_310714_2_2_spleen</strain>
    </source>
</reference>
<feature type="transmembrane region" description="Helical" evidence="7">
    <location>
        <begin position="322"/>
        <end position="339"/>
    </location>
</feature>
<dbReference type="EMBL" id="NEFX01000010">
    <property type="protein sequence ID" value="OTW31358.1"/>
    <property type="molecule type" value="Genomic_DNA"/>
</dbReference>
<dbReference type="GeneID" id="57690556"/>
<evidence type="ECO:0000256" key="7">
    <source>
        <dbReference type="SAM" id="Phobius"/>
    </source>
</evidence>
<accession>A0A2T4MHC9</accession>
<dbReference type="EMBL" id="WMFL01000022">
    <property type="protein sequence ID" value="NJI01574.1"/>
    <property type="molecule type" value="Genomic_DNA"/>
</dbReference>
<dbReference type="PANTHER" id="PTHR33567:SF3">
    <property type="entry name" value="CHROMATE ION TRANSPORTER (EUROFUNG)"/>
    <property type="match status" value="1"/>
</dbReference>
<dbReference type="NCBIfam" id="TIGR00937">
    <property type="entry name" value="2A51"/>
    <property type="match status" value="1"/>
</dbReference>
<sequence>MKGYVHLFLIALRLGCTSFGGPTAHLGYFYDEYVKRRQWLTDAQYTHLVALCQFLPGPASSQVGFGIGVAKAGLIGGIISFLGFTLPSVLILVIFASLLQTSGMDMSWVNGLKIVAVAVVLNAILGMAQKLLPDMKTKLFALFTLVVTVLIAHPASQVLALTLVGLIGLFVFKHEQGETTQVRLFQIRRSVGISALILFFSLLIVLPIANALSESSWIAMIDHFYRSGALVFGGGHVVLPLLEGAFVGGKMISADDFITGYALAQAVPGPLFTFASYIGTVMSGWLGAIVATLAIFLPAFLLLVGVLPFWERVQNNMHMRKILKGVSAGVVGILVAAFYDPILTSAVYTRIDFVFAAILFVLLAYCKVPSWAIVILGIIGGVALY</sequence>
<evidence type="ECO:0000256" key="6">
    <source>
        <dbReference type="ARBA" id="ARBA00023136"/>
    </source>
</evidence>
<feature type="transmembrane region" description="Helical" evidence="7">
    <location>
        <begin position="258"/>
        <end position="279"/>
    </location>
</feature>
<feature type="transmembrane region" description="Helical" evidence="7">
    <location>
        <begin position="111"/>
        <end position="128"/>
    </location>
</feature>
<dbReference type="AlphaFoldDB" id="A0A2T4MHC9"/>
<feature type="transmembrane region" description="Helical" evidence="7">
    <location>
        <begin position="74"/>
        <end position="99"/>
    </location>
</feature>
<dbReference type="Proteomes" id="UP000646308">
    <property type="component" value="Unassembled WGS sequence"/>
</dbReference>
<comment type="subcellular location">
    <subcellularLocation>
        <location evidence="1">Cell membrane</location>
        <topology evidence="1">Multi-pass membrane protein</topology>
    </subcellularLocation>
</comment>
<dbReference type="OrthoDB" id="9788907at2"/>
<evidence type="ECO:0000256" key="2">
    <source>
        <dbReference type="ARBA" id="ARBA00005262"/>
    </source>
</evidence>
<evidence type="ECO:0000256" key="4">
    <source>
        <dbReference type="ARBA" id="ARBA00022692"/>
    </source>
</evidence>
<keyword evidence="5 7" id="KW-1133">Transmembrane helix</keyword>
<dbReference type="Pfam" id="PF02417">
    <property type="entry name" value="Chromate_transp"/>
    <property type="match status" value="2"/>
</dbReference>
<comment type="similarity">
    <text evidence="2">Belongs to the chromate ion transporter (CHR) (TC 2.A.51) family.</text>
</comment>
<protein>
    <submittedName>
        <fullName evidence="9">ChrA protein</fullName>
    </submittedName>
    <submittedName>
        <fullName evidence="8">Chromate efflux transporter</fullName>
    </submittedName>
</protein>
<dbReference type="Proteomes" id="UP000195208">
    <property type="component" value="Unassembled WGS sequence"/>
</dbReference>
<evidence type="ECO:0000256" key="3">
    <source>
        <dbReference type="ARBA" id="ARBA00022475"/>
    </source>
</evidence>
<feature type="transmembrane region" description="Helical" evidence="7">
    <location>
        <begin position="224"/>
        <end position="246"/>
    </location>
</feature>
<name>A0A2T4MHC9_9STAP</name>
<keyword evidence="4 7" id="KW-0812">Transmembrane</keyword>
<dbReference type="InterPro" id="IPR014047">
    <property type="entry name" value="Chr_Tranpt_l_chain"/>
</dbReference>
<feature type="transmembrane region" description="Helical" evidence="7">
    <location>
        <begin position="285"/>
        <end position="310"/>
    </location>
</feature>
<keyword evidence="10" id="KW-1185">Reference proteome</keyword>
<feature type="transmembrane region" description="Helical" evidence="7">
    <location>
        <begin position="193"/>
        <end position="212"/>
    </location>
</feature>
<dbReference type="GO" id="GO:0005886">
    <property type="term" value="C:plasma membrane"/>
    <property type="evidence" value="ECO:0007669"/>
    <property type="project" value="UniProtKB-SubCell"/>
</dbReference>
<gene>
    <name evidence="8" type="primary">chrA</name>
    <name evidence="9" type="ORF">B9M88_05370</name>
    <name evidence="8" type="ORF">GLV84_01570</name>
</gene>
<evidence type="ECO:0000256" key="1">
    <source>
        <dbReference type="ARBA" id="ARBA00004651"/>
    </source>
</evidence>
<comment type="caution">
    <text evidence="8">The sequence shown here is derived from an EMBL/GenBank/DDBJ whole genome shotgun (WGS) entry which is preliminary data.</text>
</comment>
<dbReference type="InterPro" id="IPR003370">
    <property type="entry name" value="Chromate_transpt"/>
</dbReference>
<feature type="transmembrane region" description="Helical" evidence="7">
    <location>
        <begin position="140"/>
        <end position="172"/>
    </location>
</feature>
<dbReference type="PIRSF" id="PIRSF004810">
    <property type="entry name" value="ChrA"/>
    <property type="match status" value="1"/>
</dbReference>
<dbReference type="KEGG" id="sagq:EP23_10275"/>
<keyword evidence="3" id="KW-1003">Cell membrane</keyword>
<keyword evidence="6 7" id="KW-0472">Membrane</keyword>
<dbReference type="PANTHER" id="PTHR33567">
    <property type="entry name" value="CHROMATE ION TRANSPORTER (EUROFUNG)"/>
    <property type="match status" value="1"/>
</dbReference>
<feature type="transmembrane region" description="Helical" evidence="7">
    <location>
        <begin position="351"/>
        <end position="384"/>
    </location>
</feature>
<dbReference type="GO" id="GO:0015109">
    <property type="term" value="F:chromate transmembrane transporter activity"/>
    <property type="evidence" value="ECO:0007669"/>
    <property type="project" value="InterPro"/>
</dbReference>
<proteinExistence type="inferred from homology"/>
<dbReference type="RefSeq" id="WP_060552196.1">
    <property type="nucleotide sequence ID" value="NZ_CP009623.1"/>
</dbReference>
<evidence type="ECO:0000313" key="10">
    <source>
        <dbReference type="Proteomes" id="UP000195208"/>
    </source>
</evidence>
<evidence type="ECO:0000313" key="9">
    <source>
        <dbReference type="EMBL" id="OTW31358.1"/>
    </source>
</evidence>
<organism evidence="8 11">
    <name type="scientific">Staphylococcus agnetis</name>
    <dbReference type="NCBI Taxonomy" id="985762"/>
    <lineage>
        <taxon>Bacteria</taxon>
        <taxon>Bacillati</taxon>
        <taxon>Bacillota</taxon>
        <taxon>Bacilli</taxon>
        <taxon>Bacillales</taxon>
        <taxon>Staphylococcaceae</taxon>
        <taxon>Staphylococcus</taxon>
    </lineage>
</organism>